<feature type="compositionally biased region" description="Basic and acidic residues" evidence="1">
    <location>
        <begin position="26"/>
        <end position="43"/>
    </location>
</feature>
<dbReference type="Proteomes" id="UP000786875">
    <property type="component" value="Unassembled WGS sequence"/>
</dbReference>
<organism evidence="2 3">
    <name type="scientific">Rosenbergiella australiborealis</name>
    <dbReference type="NCBI Taxonomy" id="1544696"/>
    <lineage>
        <taxon>Bacteria</taxon>
        <taxon>Pseudomonadati</taxon>
        <taxon>Pseudomonadota</taxon>
        <taxon>Gammaproteobacteria</taxon>
        <taxon>Enterobacterales</taxon>
        <taxon>Erwiniaceae</taxon>
        <taxon>Rosenbergiella</taxon>
    </lineage>
</organism>
<evidence type="ECO:0000313" key="3">
    <source>
        <dbReference type="Proteomes" id="UP000786875"/>
    </source>
</evidence>
<dbReference type="EMBL" id="JABBFO010000017">
    <property type="protein sequence ID" value="MBT0728396.1"/>
    <property type="molecule type" value="Genomic_DNA"/>
</dbReference>
<accession>A0ABS5T7Q6</accession>
<dbReference type="Pfam" id="PF11776">
    <property type="entry name" value="RcnB"/>
    <property type="match status" value="1"/>
</dbReference>
<proteinExistence type="predicted"/>
<evidence type="ECO:0000256" key="1">
    <source>
        <dbReference type="SAM" id="MobiDB-lite"/>
    </source>
</evidence>
<comment type="caution">
    <text evidence="2">The sequence shown here is derived from an EMBL/GenBank/DDBJ whole genome shotgun (WGS) entry which is preliminary data.</text>
</comment>
<evidence type="ECO:0000313" key="2">
    <source>
        <dbReference type="EMBL" id="MBT0728396.1"/>
    </source>
</evidence>
<sequence length="119" mass="13657">MSMVYAHDYHDQPGGPGFPGPPGPHWQEHHQWRGDDRGFDRRPPPHHYQGQPDFVYGGHHFRPGGRYPQRYYQDRYWVNDWHGCGLGAPPPGHRWANIDGNYVLIAVATGVITSLILNH</sequence>
<dbReference type="Gene3D" id="3.10.450.160">
    <property type="entry name" value="inner membrane protein cigr"/>
    <property type="match status" value="1"/>
</dbReference>
<reference evidence="2 3" key="1">
    <citation type="submission" date="2020-04" db="EMBL/GenBank/DDBJ databases">
        <title>Genome sequencing of Rosenbergiella species.</title>
        <authorList>
            <person name="Alvarez-Perez S."/>
            <person name="Lievens B."/>
        </authorList>
    </citation>
    <scope>NUCLEOTIDE SEQUENCE [LARGE SCALE GENOMIC DNA]</scope>
    <source>
        <strain evidence="2 3">CdVSA20.1</strain>
    </source>
</reference>
<dbReference type="InterPro" id="IPR024572">
    <property type="entry name" value="RcnB"/>
</dbReference>
<protein>
    <submittedName>
        <fullName evidence="2">RcnB family protein</fullName>
    </submittedName>
</protein>
<name>A0ABS5T7Q6_9GAMM</name>
<gene>
    <name evidence="2" type="ORF">HGT73_13665</name>
</gene>
<keyword evidence="3" id="KW-1185">Reference proteome</keyword>
<feature type="region of interest" description="Disordered" evidence="1">
    <location>
        <begin position="8"/>
        <end position="55"/>
    </location>
</feature>